<keyword evidence="8" id="KW-0406">Ion transport</keyword>
<evidence type="ECO:0000256" key="8">
    <source>
        <dbReference type="ARBA" id="ARBA00023065"/>
    </source>
</evidence>
<keyword evidence="9 10" id="KW-0472">Membrane</keyword>
<sequence length="100" mass="11167">MRRFNVTWWAYSFPITVLAIAATEYAEEVKGKLADVLMLVLASLSMLVTFSLVILTLLFNSKMLLPDNDPFVSSSAVTPVPHHLPTINTRTTPLDIGRNY</sequence>
<keyword evidence="6 10" id="KW-0812">Transmembrane</keyword>
<dbReference type="OMA" id="HTCLAET"/>
<keyword evidence="4" id="KW-0813">Transport</keyword>
<dbReference type="EnsemblPlants" id="AUR62034557-RA">
    <property type="protein sequence ID" value="AUR62034557-RA:cds"/>
    <property type="gene ID" value="AUR62034557"/>
</dbReference>
<name>A0A803MSK6_CHEQI</name>
<evidence type="ECO:0000256" key="4">
    <source>
        <dbReference type="ARBA" id="ARBA00022448"/>
    </source>
</evidence>
<evidence type="ECO:0000256" key="5">
    <source>
        <dbReference type="ARBA" id="ARBA00022475"/>
    </source>
</evidence>
<reference evidence="11" key="2">
    <citation type="submission" date="2021-03" db="UniProtKB">
        <authorList>
            <consortium name="EnsemblPlants"/>
        </authorList>
    </citation>
    <scope>IDENTIFICATION</scope>
</reference>
<dbReference type="AlphaFoldDB" id="A0A803MSK6"/>
<evidence type="ECO:0000313" key="11">
    <source>
        <dbReference type="EnsemblPlants" id="AUR62034557-RA:cds"/>
    </source>
</evidence>
<keyword evidence="5" id="KW-1003">Cell membrane</keyword>
<evidence type="ECO:0000256" key="1">
    <source>
        <dbReference type="ARBA" id="ARBA00004127"/>
    </source>
</evidence>
<reference evidence="11" key="1">
    <citation type="journal article" date="2017" name="Nature">
        <title>The genome of Chenopodium quinoa.</title>
        <authorList>
            <person name="Jarvis D.E."/>
            <person name="Ho Y.S."/>
            <person name="Lightfoot D.J."/>
            <person name="Schmoeckel S.M."/>
            <person name="Li B."/>
            <person name="Borm T.J.A."/>
            <person name="Ohyanagi H."/>
            <person name="Mineta K."/>
            <person name="Michell C.T."/>
            <person name="Saber N."/>
            <person name="Kharbatia N.M."/>
            <person name="Rupper R.R."/>
            <person name="Sharp A.R."/>
            <person name="Dally N."/>
            <person name="Boughton B.A."/>
            <person name="Woo Y.H."/>
            <person name="Gao G."/>
            <person name="Schijlen E.G.W.M."/>
            <person name="Guo X."/>
            <person name="Momin A.A."/>
            <person name="Negrao S."/>
            <person name="Al-Babili S."/>
            <person name="Gehring C."/>
            <person name="Roessner U."/>
            <person name="Jung C."/>
            <person name="Murphy K."/>
            <person name="Arold S.T."/>
            <person name="Gojobori T."/>
            <person name="van der Linden C.G."/>
            <person name="van Loo E.N."/>
            <person name="Jellen E.N."/>
            <person name="Maughan P.J."/>
            <person name="Tester M."/>
        </authorList>
    </citation>
    <scope>NUCLEOTIDE SEQUENCE [LARGE SCALE GENOMIC DNA]</scope>
    <source>
        <strain evidence="11">cv. PI 614886</strain>
    </source>
</reference>
<feature type="transmembrane region" description="Helical" evidence="10">
    <location>
        <begin position="36"/>
        <end position="59"/>
    </location>
</feature>
<dbReference type="Proteomes" id="UP000596660">
    <property type="component" value="Unplaced"/>
</dbReference>
<keyword evidence="12" id="KW-1185">Reference proteome</keyword>
<dbReference type="GO" id="GO:0012505">
    <property type="term" value="C:endomembrane system"/>
    <property type="evidence" value="ECO:0007669"/>
    <property type="project" value="UniProtKB-SubCell"/>
</dbReference>
<dbReference type="PANTHER" id="PTHR31269">
    <property type="entry name" value="S-TYPE ANION CHANNEL SLAH3"/>
    <property type="match status" value="1"/>
</dbReference>
<dbReference type="Gramene" id="AUR62034557-RA">
    <property type="protein sequence ID" value="AUR62034557-RA:cds"/>
    <property type="gene ID" value="AUR62034557"/>
</dbReference>
<comment type="similarity">
    <text evidence="3">Belongs to the SLAC1 S-type anion channel family.</text>
</comment>
<dbReference type="Gene3D" id="1.50.10.150">
    <property type="entry name" value="Voltage-dependent anion channel"/>
    <property type="match status" value="1"/>
</dbReference>
<dbReference type="GO" id="GO:0008308">
    <property type="term" value="F:voltage-gated monoatomic anion channel activity"/>
    <property type="evidence" value="ECO:0007669"/>
    <property type="project" value="InterPro"/>
</dbReference>
<evidence type="ECO:0000313" key="12">
    <source>
        <dbReference type="Proteomes" id="UP000596660"/>
    </source>
</evidence>
<dbReference type="InterPro" id="IPR038665">
    <property type="entry name" value="Voltage-dep_anion_channel_sf"/>
</dbReference>
<keyword evidence="7 10" id="KW-1133">Transmembrane helix</keyword>
<dbReference type="InterPro" id="IPR004695">
    <property type="entry name" value="SLAC1/Mae1/Ssu1/TehA"/>
</dbReference>
<dbReference type="Pfam" id="PF03595">
    <property type="entry name" value="SLAC1"/>
    <property type="match status" value="1"/>
</dbReference>
<dbReference type="GO" id="GO:0005886">
    <property type="term" value="C:plasma membrane"/>
    <property type="evidence" value="ECO:0007669"/>
    <property type="project" value="UniProtKB-SubCell"/>
</dbReference>
<accession>A0A803MSK6</accession>
<proteinExistence type="inferred from homology"/>
<protein>
    <submittedName>
        <fullName evidence="11">Uncharacterized protein</fullName>
    </submittedName>
</protein>
<evidence type="ECO:0000256" key="2">
    <source>
        <dbReference type="ARBA" id="ARBA00004236"/>
    </source>
</evidence>
<evidence type="ECO:0000256" key="6">
    <source>
        <dbReference type="ARBA" id="ARBA00022692"/>
    </source>
</evidence>
<evidence type="ECO:0000256" key="7">
    <source>
        <dbReference type="ARBA" id="ARBA00022989"/>
    </source>
</evidence>
<evidence type="ECO:0000256" key="10">
    <source>
        <dbReference type="SAM" id="Phobius"/>
    </source>
</evidence>
<dbReference type="GO" id="GO:0006873">
    <property type="term" value="P:intracellular monoatomic ion homeostasis"/>
    <property type="evidence" value="ECO:0007669"/>
    <property type="project" value="InterPro"/>
</dbReference>
<evidence type="ECO:0000256" key="9">
    <source>
        <dbReference type="ARBA" id="ARBA00023136"/>
    </source>
</evidence>
<dbReference type="InterPro" id="IPR030183">
    <property type="entry name" value="SLAC/SLAH"/>
</dbReference>
<organism evidence="11 12">
    <name type="scientific">Chenopodium quinoa</name>
    <name type="common">Quinoa</name>
    <dbReference type="NCBI Taxonomy" id="63459"/>
    <lineage>
        <taxon>Eukaryota</taxon>
        <taxon>Viridiplantae</taxon>
        <taxon>Streptophyta</taxon>
        <taxon>Embryophyta</taxon>
        <taxon>Tracheophyta</taxon>
        <taxon>Spermatophyta</taxon>
        <taxon>Magnoliopsida</taxon>
        <taxon>eudicotyledons</taxon>
        <taxon>Gunneridae</taxon>
        <taxon>Pentapetalae</taxon>
        <taxon>Caryophyllales</taxon>
        <taxon>Chenopodiaceae</taxon>
        <taxon>Chenopodioideae</taxon>
        <taxon>Atripliceae</taxon>
        <taxon>Chenopodium</taxon>
    </lineage>
</organism>
<comment type="subcellular location">
    <subcellularLocation>
        <location evidence="2">Cell membrane</location>
    </subcellularLocation>
    <subcellularLocation>
        <location evidence="1">Endomembrane system</location>
        <topology evidence="1">Multi-pass membrane protein</topology>
    </subcellularLocation>
</comment>
<evidence type="ECO:0000256" key="3">
    <source>
        <dbReference type="ARBA" id="ARBA00007808"/>
    </source>
</evidence>
<dbReference type="PANTHER" id="PTHR31269:SF22">
    <property type="entry name" value="OS01G0247700 PROTEIN"/>
    <property type="match status" value="1"/>
</dbReference>